<evidence type="ECO:0000313" key="4">
    <source>
        <dbReference type="EMBL" id="VGO16253.1"/>
    </source>
</evidence>
<evidence type="ECO:0000313" key="5">
    <source>
        <dbReference type="Proteomes" id="UP000366872"/>
    </source>
</evidence>
<dbReference type="Gene3D" id="1.50.10.100">
    <property type="entry name" value="Chondroitin AC/alginate lyase"/>
    <property type="match status" value="1"/>
</dbReference>
<dbReference type="SUPFAM" id="SSF49899">
    <property type="entry name" value="Concanavalin A-like lectins/glucanases"/>
    <property type="match status" value="2"/>
</dbReference>
<dbReference type="Gene3D" id="2.60.120.200">
    <property type="match status" value="2"/>
</dbReference>
<dbReference type="InterPro" id="IPR008929">
    <property type="entry name" value="Chondroitin_lyas"/>
</dbReference>
<name>A0A6C2U8T8_PONDE</name>
<keyword evidence="1" id="KW-0732">Signal</keyword>
<protein>
    <recommendedName>
        <fullName evidence="3">LamG-like jellyroll fold domain-containing protein</fullName>
    </recommendedName>
</protein>
<dbReference type="InterPro" id="IPR013320">
    <property type="entry name" value="ConA-like_dom_sf"/>
</dbReference>
<keyword evidence="5" id="KW-1185">Reference proteome</keyword>
<feature type="domain" description="LamG-like jellyroll fold" evidence="3">
    <location>
        <begin position="97"/>
        <end position="237"/>
    </location>
</feature>
<evidence type="ECO:0000259" key="3">
    <source>
        <dbReference type="SMART" id="SM00560"/>
    </source>
</evidence>
<reference evidence="4 5" key="1">
    <citation type="submission" date="2019-04" db="EMBL/GenBank/DDBJ databases">
        <authorList>
            <person name="Van Vliet M D."/>
        </authorList>
    </citation>
    <scope>NUCLEOTIDE SEQUENCE [LARGE SCALE GENOMIC DNA]</scope>
    <source>
        <strain evidence="4 5">F1</strain>
    </source>
</reference>
<gene>
    <name evidence="4" type="ORF">PDESU_04844</name>
</gene>
<dbReference type="Gene3D" id="2.70.98.70">
    <property type="match status" value="1"/>
</dbReference>
<organism evidence="4 5">
    <name type="scientific">Pontiella desulfatans</name>
    <dbReference type="NCBI Taxonomy" id="2750659"/>
    <lineage>
        <taxon>Bacteria</taxon>
        <taxon>Pseudomonadati</taxon>
        <taxon>Kiritimatiellota</taxon>
        <taxon>Kiritimatiellia</taxon>
        <taxon>Kiritimatiellales</taxon>
        <taxon>Pontiellaceae</taxon>
        <taxon>Pontiella</taxon>
    </lineage>
</organism>
<dbReference type="SMART" id="SM00560">
    <property type="entry name" value="LamGL"/>
    <property type="match status" value="2"/>
</dbReference>
<dbReference type="PANTHER" id="PTHR42535">
    <property type="entry name" value="OOKINETE PROTEIN, PUTATIVE-RELATED"/>
    <property type="match status" value="1"/>
</dbReference>
<proteinExistence type="predicted"/>
<accession>A0A6C2U8T8</accession>
<sequence>MKLYFLRVTFFLIWILIAADSSAQGDLILNWTFDSVYPNGYIEPDASGNSHDGRLVWYLTRRGGGGEYRPGEGIIGGAAAVVDRGSIFSDEPLTLPSEWSVSIWLKPKDADEIIRSEDMIAFWTDDGTTKALTVTFTQGKFKIGSVVNGSSKSAEFYPSAAWAVDEWVHLVVTFGNDAINMYLNGTALVRRSGIVANPWDPSIAVTPMLTGSRGQAHHRFDGPIDEFRIYGGILSVEEVAALADPSSDFYADEVVPPVADPGMGYTVWLDGATAEFELDGDLLLPGTNGTAAVSYLWEVAEKPAGAALMFADATDPKSAATADTAGDYVLRLITGNGAAVDTGLVHTVVFDAGSSGGSSFFTADPNVPLLVNNYEPERDARKASGALPLVAHYAFDEGGGTTATATGSAGGSFNIGSSAWSSDGMFGGALHVAPGAVTPQLFDLGTFTELTDEFSLSFWIRSDRTDKRGDLFRANGTGTTDYWKLGNQHNKGGLPDGYGQLNWNSVSCPVKAGEQWNHIVITYSASSGFRKLYLNGNLEGSMKFDPLAAGSGSPRLLFSTTSGSYCFRGLLDDVAVYGTTLNNEEISLLYSQSADTVVNRAAEDPYKTGAYSPSFVQQYFPELTPQYVTNGFAEARFGSGAAPAAYEHPRIVFSRDDLAAARAQYRGRDGHRTLAELFQYTEVERLSNMDTSGNYQPAFSLDGGSDERGIPNFTSDNGAAATIVAEAYLALLEADSVKARNVIDWLIATAALQRPVIDASRLATSHWRHDYHDILQRRATPLIYDWLYAWMTPAERATIRGIIADAAAGHWSIGMNGQPASDAHRSNWQNWITGEYLLALSAIYEEDGFDPEGYATAARAVELSGILFGDSESGASAEGMGKASLVTGSMAMLSRTQQTGRKLIGSAMPLNHVRKFTFHHLAPWGSEIFKDAENGGLFPLGASAPIRVLHYAYPDDPILNYLKHASFGGVDNYGDLQLTTFSQDSYLMSAMYNQDWSGPADLGAHLQEAAAAAGEPLGWFSNYRGLMTGRSDWTTDALQLIYQPKCLTTGHLLPSRGYFVINALGRNWVPFDGHNAEASKLHSVVRVDDVGQDISAARVLFYEGAAGRAGAGADLMGGDLTAAYRQIGDAWETLNATRLFPDTQRPWMDMDKRYLVHWELADRPGTTLAIPLDEYGAAQTFDYAYRTATLVRGDYPYALIIDDLKKDGTVREYNWSMTMPKDIYTAGSYTINGDSVVYTDPDDSTKHLLIKVIDSAATVTFDVSHETFTAVDGPAEAWKLNGRADAAEGRFRVMLYPYRDGDPQPVVSGTGSNFTVTLGSTVDAFELTTTEGKPNAIEISRNGDLLASSGSGASSYVEWSSLIDWAGGGSGELDDPDGDGISNFMEYALDGDPLVYDRSILPEGRLIGDGTDPWFAMDYRQNSRADDLDFMPMDSTNLLAPWSGVIPDGNDAVLETVDPDPDGDASARSMRVRVKALSDSLFLRLGVSSADSGK</sequence>
<keyword evidence="2" id="KW-1015">Disulfide bond</keyword>
<dbReference type="InterPro" id="IPR006558">
    <property type="entry name" value="LamG-like"/>
</dbReference>
<dbReference type="RefSeq" id="WP_168442545.1">
    <property type="nucleotide sequence ID" value="NZ_CAAHFG010000003.1"/>
</dbReference>
<evidence type="ECO:0000256" key="2">
    <source>
        <dbReference type="ARBA" id="ARBA00023157"/>
    </source>
</evidence>
<dbReference type="EMBL" id="CAAHFG010000003">
    <property type="protein sequence ID" value="VGO16253.1"/>
    <property type="molecule type" value="Genomic_DNA"/>
</dbReference>
<dbReference type="PANTHER" id="PTHR42535:SF2">
    <property type="entry name" value="CHROMOSOME UNDETERMINED SCAFFOLD_146, WHOLE GENOME SHOTGUN SEQUENCE"/>
    <property type="match status" value="1"/>
</dbReference>
<dbReference type="Pfam" id="PF13385">
    <property type="entry name" value="Laminin_G_3"/>
    <property type="match status" value="2"/>
</dbReference>
<dbReference type="Proteomes" id="UP000366872">
    <property type="component" value="Unassembled WGS sequence"/>
</dbReference>
<evidence type="ECO:0000256" key="1">
    <source>
        <dbReference type="ARBA" id="ARBA00022729"/>
    </source>
</evidence>
<feature type="domain" description="LamG-like jellyroll fold" evidence="3">
    <location>
        <begin position="452"/>
        <end position="584"/>
    </location>
</feature>